<feature type="binding site" evidence="12">
    <location>
        <begin position="20"/>
        <end position="22"/>
    </location>
    <ligand>
        <name>substrate</name>
    </ligand>
</feature>
<dbReference type="EC" id="2.7.1.15" evidence="2 12"/>
<feature type="binding site" evidence="12">
    <location>
        <position position="230"/>
    </location>
    <ligand>
        <name>K(+)</name>
        <dbReference type="ChEBI" id="CHEBI:29103"/>
    </ligand>
</feature>
<protein>
    <recommendedName>
        <fullName evidence="3 12">Ribokinase</fullName>
        <shortName evidence="12">RK</shortName>
        <ecNumber evidence="2 12">2.7.1.15</ecNumber>
    </recommendedName>
</protein>
<evidence type="ECO:0000313" key="15">
    <source>
        <dbReference type="Proteomes" id="UP000230842"/>
    </source>
</evidence>
<evidence type="ECO:0000256" key="9">
    <source>
        <dbReference type="ARBA" id="ARBA00022842"/>
    </source>
</evidence>
<evidence type="ECO:0000313" key="14">
    <source>
        <dbReference type="EMBL" id="PJJ55922.1"/>
    </source>
</evidence>
<keyword evidence="5 12" id="KW-0479">Metal-binding</keyword>
<evidence type="ECO:0000256" key="7">
    <source>
        <dbReference type="ARBA" id="ARBA00022777"/>
    </source>
</evidence>
<evidence type="ECO:0000256" key="6">
    <source>
        <dbReference type="ARBA" id="ARBA00022741"/>
    </source>
</evidence>
<dbReference type="InterPro" id="IPR011877">
    <property type="entry name" value="Ribokinase"/>
</dbReference>
<evidence type="ECO:0000256" key="4">
    <source>
        <dbReference type="ARBA" id="ARBA00022679"/>
    </source>
</evidence>
<feature type="binding site" evidence="12">
    <location>
        <position position="266"/>
    </location>
    <ligand>
        <name>K(+)</name>
        <dbReference type="ChEBI" id="CHEBI:29103"/>
    </ligand>
</feature>
<keyword evidence="9 12" id="KW-0460">Magnesium</keyword>
<feature type="binding site" evidence="12">
    <location>
        <begin position="48"/>
        <end position="52"/>
    </location>
    <ligand>
        <name>substrate</name>
    </ligand>
</feature>
<dbReference type="GO" id="GO:0046872">
    <property type="term" value="F:metal ion binding"/>
    <property type="evidence" value="ECO:0007669"/>
    <property type="project" value="UniProtKB-KW"/>
</dbReference>
<dbReference type="PRINTS" id="PR00990">
    <property type="entry name" value="RIBOKINASE"/>
</dbReference>
<dbReference type="GO" id="GO:0019303">
    <property type="term" value="P:D-ribose catabolic process"/>
    <property type="evidence" value="ECO:0007669"/>
    <property type="project" value="UniProtKB-UniRule"/>
</dbReference>
<comment type="catalytic activity">
    <reaction evidence="12">
        <text>D-ribose + ATP = D-ribose 5-phosphate + ADP + H(+)</text>
        <dbReference type="Rhea" id="RHEA:13697"/>
        <dbReference type="ChEBI" id="CHEBI:15378"/>
        <dbReference type="ChEBI" id="CHEBI:30616"/>
        <dbReference type="ChEBI" id="CHEBI:47013"/>
        <dbReference type="ChEBI" id="CHEBI:78346"/>
        <dbReference type="ChEBI" id="CHEBI:456216"/>
        <dbReference type="EC" id="2.7.1.15"/>
    </reaction>
</comment>
<dbReference type="PROSITE" id="PS00584">
    <property type="entry name" value="PFKB_KINASES_2"/>
    <property type="match status" value="1"/>
</dbReference>
<feature type="binding site" evidence="12">
    <location>
        <position position="193"/>
    </location>
    <ligand>
        <name>ATP</name>
        <dbReference type="ChEBI" id="CHEBI:30616"/>
    </ligand>
</feature>
<comment type="pathway">
    <text evidence="12">Carbohydrate metabolism; D-ribose degradation; D-ribose 5-phosphate from beta-D-ribopyranose: step 2/2.</text>
</comment>
<feature type="active site" description="Proton acceptor" evidence="12">
    <location>
        <position position="236"/>
    </location>
</feature>
<feature type="binding site" evidence="12">
    <location>
        <position position="236"/>
    </location>
    <ligand>
        <name>substrate</name>
    </ligand>
</feature>
<organism evidence="14 15">
    <name type="scientific">Mumia flava</name>
    <dbReference type="NCBI Taxonomy" id="1348852"/>
    <lineage>
        <taxon>Bacteria</taxon>
        <taxon>Bacillati</taxon>
        <taxon>Actinomycetota</taxon>
        <taxon>Actinomycetes</taxon>
        <taxon>Propionibacteriales</taxon>
        <taxon>Nocardioidaceae</taxon>
        <taxon>Mumia</taxon>
    </lineage>
</organism>
<feature type="binding site" evidence="12">
    <location>
        <position position="271"/>
    </location>
    <ligand>
        <name>K(+)</name>
        <dbReference type="ChEBI" id="CHEBI:29103"/>
    </ligand>
</feature>
<dbReference type="InterPro" id="IPR002139">
    <property type="entry name" value="Ribo/fructo_kinase"/>
</dbReference>
<evidence type="ECO:0000256" key="12">
    <source>
        <dbReference type="HAMAP-Rule" id="MF_01987"/>
    </source>
</evidence>
<comment type="caution">
    <text evidence="12">Lacks conserved residue(s) required for the propagation of feature annotation.</text>
</comment>
<comment type="cofactor">
    <cofactor evidence="12">
        <name>Mg(2+)</name>
        <dbReference type="ChEBI" id="CHEBI:18420"/>
    </cofactor>
    <text evidence="12">Requires a divalent cation, most likely magnesium in vivo, as an electrophilic catalyst to aid phosphoryl group transfer. It is the chelate of the metal and the nucleotide that is the actual substrate.</text>
</comment>
<evidence type="ECO:0000256" key="11">
    <source>
        <dbReference type="ARBA" id="ARBA00023277"/>
    </source>
</evidence>
<comment type="function">
    <text evidence="12">Catalyzes the phosphorylation of ribose at O-5 in a reaction requiring ATP and magnesium. The resulting D-ribose-5-phosphate can then be used either for sythesis of nucleotides, histidine, and tryptophan, or as a component of the pentose phosphate pathway.</text>
</comment>
<accession>A0A2M9BDA9</accession>
<gene>
    <name evidence="12" type="primary">rbsK</name>
    <name evidence="14" type="ORF">CLV56_0125</name>
</gene>
<evidence type="ECO:0000256" key="3">
    <source>
        <dbReference type="ARBA" id="ARBA00016943"/>
    </source>
</evidence>
<dbReference type="PANTHER" id="PTHR10584">
    <property type="entry name" value="SUGAR KINASE"/>
    <property type="match status" value="1"/>
</dbReference>
<dbReference type="PANTHER" id="PTHR10584:SF166">
    <property type="entry name" value="RIBOKINASE"/>
    <property type="match status" value="1"/>
</dbReference>
<keyword evidence="10 12" id="KW-0630">Potassium</keyword>
<comment type="subunit">
    <text evidence="12">Homodimer.</text>
</comment>
<keyword evidence="12" id="KW-0963">Cytoplasm</keyword>
<feature type="binding site" evidence="12">
    <location>
        <begin position="208"/>
        <end position="213"/>
    </location>
    <ligand>
        <name>ATP</name>
        <dbReference type="ChEBI" id="CHEBI:30616"/>
    </ligand>
</feature>
<name>A0A2M9BDA9_9ACTN</name>
<keyword evidence="8 12" id="KW-0067">ATP-binding</keyword>
<evidence type="ECO:0000256" key="2">
    <source>
        <dbReference type="ARBA" id="ARBA00012035"/>
    </source>
</evidence>
<comment type="caution">
    <text evidence="14">The sequence shown here is derived from an EMBL/GenBank/DDBJ whole genome shotgun (WGS) entry which is preliminary data.</text>
</comment>
<keyword evidence="7 12" id="KW-0418">Kinase</keyword>
<dbReference type="AlphaFoldDB" id="A0A2M9BDA9"/>
<dbReference type="GO" id="GO:0005524">
    <property type="term" value="F:ATP binding"/>
    <property type="evidence" value="ECO:0007669"/>
    <property type="project" value="UniProtKB-UniRule"/>
</dbReference>
<dbReference type="UniPathway" id="UPA00916">
    <property type="reaction ID" value="UER00889"/>
</dbReference>
<sequence length="275" mass="27555">MGGRSVSDRRGRVVVVGSLNVDLVTSVARHPGPGETILGSDLTRSHGGKGANQALAAARAGAQVAFVGRLGDDSDGAQYRTALRAAGIDDQHLRTTAGVPTGTALIVVDGAGENTIVVAPGANARLSAEDVRAAADVLADADVVLVQLEVGDEAVSAAFALAAEHGVRVVLNPSPVRTVPRAWLEAADPTVVNEHEQRAYDLAEACVTLGGRGATWHGTTVAPPATEVVDTTGAGDAFAGALAAALARGDDDATALRAAVAAGAEATTWVGAQPD</sequence>
<keyword evidence="4 12" id="KW-0808">Transferase</keyword>
<keyword evidence="15" id="KW-1185">Reference proteome</keyword>
<feature type="domain" description="Carbohydrate kinase PfkB" evidence="13">
    <location>
        <begin position="12"/>
        <end position="273"/>
    </location>
</feature>
<feature type="binding site" evidence="12">
    <location>
        <position position="232"/>
    </location>
    <ligand>
        <name>K(+)</name>
        <dbReference type="ChEBI" id="CHEBI:29103"/>
    </ligand>
</feature>
<feature type="binding site" evidence="12">
    <location>
        <begin position="235"/>
        <end position="236"/>
    </location>
    <ligand>
        <name>ATP</name>
        <dbReference type="ChEBI" id="CHEBI:30616"/>
    </ligand>
</feature>
<comment type="activity regulation">
    <text evidence="12">Activated by a monovalent cation that binds near, but not in, the active site. The most likely occupant of the site in vivo is potassium. Ion binding induces a conformational change that may alter substrate affinity.</text>
</comment>
<evidence type="ECO:0000256" key="8">
    <source>
        <dbReference type="ARBA" id="ARBA00022840"/>
    </source>
</evidence>
<keyword evidence="6 12" id="KW-0547">Nucleotide-binding</keyword>
<feature type="binding site" evidence="12">
    <location>
        <position position="149"/>
    </location>
    <ligand>
        <name>substrate</name>
    </ligand>
</feature>
<evidence type="ECO:0000256" key="10">
    <source>
        <dbReference type="ARBA" id="ARBA00022958"/>
    </source>
</evidence>
<dbReference type="HAMAP" id="MF_01987">
    <property type="entry name" value="Ribokinase"/>
    <property type="match status" value="1"/>
</dbReference>
<dbReference type="Proteomes" id="UP000230842">
    <property type="component" value="Unassembled WGS sequence"/>
</dbReference>
<dbReference type="InterPro" id="IPR011611">
    <property type="entry name" value="PfkB_dom"/>
</dbReference>
<keyword evidence="11 12" id="KW-0119">Carbohydrate metabolism</keyword>
<dbReference type="InterPro" id="IPR029056">
    <property type="entry name" value="Ribokinase-like"/>
</dbReference>
<comment type="similarity">
    <text evidence="12">Belongs to the carbohydrate kinase PfkB family. Ribokinase subfamily.</text>
</comment>
<dbReference type="GO" id="GO:0005829">
    <property type="term" value="C:cytosol"/>
    <property type="evidence" value="ECO:0007669"/>
    <property type="project" value="TreeGrafter"/>
</dbReference>
<comment type="subcellular location">
    <subcellularLocation>
        <location evidence="12">Cytoplasm</location>
    </subcellularLocation>
</comment>
<reference evidence="14 15" key="1">
    <citation type="submission" date="2017-11" db="EMBL/GenBank/DDBJ databases">
        <title>Genomic Encyclopedia of Archaeal and Bacterial Type Strains, Phase II (KMG-II): From Individual Species to Whole Genera.</title>
        <authorList>
            <person name="Goeker M."/>
        </authorList>
    </citation>
    <scope>NUCLEOTIDE SEQUENCE [LARGE SCALE GENOMIC DNA]</scope>
    <source>
        <strain evidence="14 15">DSM 27763</strain>
    </source>
</reference>
<dbReference type="Gene3D" id="3.40.1190.20">
    <property type="match status" value="1"/>
</dbReference>
<dbReference type="SUPFAM" id="SSF53613">
    <property type="entry name" value="Ribokinase-like"/>
    <property type="match status" value="1"/>
</dbReference>
<proteinExistence type="inferred from homology"/>
<evidence type="ECO:0000259" key="13">
    <source>
        <dbReference type="Pfam" id="PF00294"/>
    </source>
</evidence>
<dbReference type="EMBL" id="PGEZ01000001">
    <property type="protein sequence ID" value="PJJ55922.1"/>
    <property type="molecule type" value="Genomic_DNA"/>
</dbReference>
<dbReference type="GO" id="GO:0004747">
    <property type="term" value="F:ribokinase activity"/>
    <property type="evidence" value="ECO:0007669"/>
    <property type="project" value="UniProtKB-UniRule"/>
</dbReference>
<dbReference type="Pfam" id="PF00294">
    <property type="entry name" value="PfkB"/>
    <property type="match status" value="1"/>
</dbReference>
<evidence type="ECO:0000256" key="5">
    <source>
        <dbReference type="ARBA" id="ARBA00022723"/>
    </source>
</evidence>
<feature type="binding site" evidence="12">
    <location>
        <position position="269"/>
    </location>
    <ligand>
        <name>K(+)</name>
        <dbReference type="ChEBI" id="CHEBI:29103"/>
    </ligand>
</feature>
<dbReference type="InterPro" id="IPR002173">
    <property type="entry name" value="Carboh/pur_kinase_PfkB_CS"/>
</dbReference>
<comment type="similarity">
    <text evidence="1">Belongs to the carbohydrate kinase pfkB family.</text>
</comment>
<evidence type="ECO:0000256" key="1">
    <source>
        <dbReference type="ARBA" id="ARBA00005380"/>
    </source>
</evidence>